<dbReference type="KEGG" id="asim:FE240_00755"/>
<feature type="chain" id="PRO_5023904955" description="DUF5666 domain-containing protein" evidence="1">
    <location>
        <begin position="19"/>
        <end position="140"/>
    </location>
</feature>
<dbReference type="RefSeq" id="WP_193002992.1">
    <property type="nucleotide sequence ID" value="NZ_CP040449.1"/>
</dbReference>
<proteinExistence type="predicted"/>
<evidence type="ECO:0000313" key="3">
    <source>
        <dbReference type="Proteomes" id="UP000594034"/>
    </source>
</evidence>
<organism evidence="2 3">
    <name type="scientific">Aeromonas simiae</name>
    <dbReference type="NCBI Taxonomy" id="218936"/>
    <lineage>
        <taxon>Bacteria</taxon>
        <taxon>Pseudomonadati</taxon>
        <taxon>Pseudomonadota</taxon>
        <taxon>Gammaproteobacteria</taxon>
        <taxon>Aeromonadales</taxon>
        <taxon>Aeromonadaceae</taxon>
        <taxon>Aeromonas</taxon>
    </lineage>
</organism>
<protein>
    <recommendedName>
        <fullName evidence="4">DUF5666 domain-containing protein</fullName>
    </recommendedName>
</protein>
<dbReference type="EMBL" id="CP040449">
    <property type="protein sequence ID" value="QFI53374.1"/>
    <property type="molecule type" value="Genomic_DNA"/>
</dbReference>
<reference evidence="2 3" key="1">
    <citation type="submission" date="2019-05" db="EMBL/GenBank/DDBJ databases">
        <title>OXA-830, a novel chromosomally encoded expanded-spectrum class D beta-lactamase in Aeromonas simiae.</title>
        <authorList>
            <person name="Zhou W."/>
            <person name="Chen Q."/>
        </authorList>
    </citation>
    <scope>NUCLEOTIDE SEQUENCE [LARGE SCALE GENOMIC DNA]</scope>
    <source>
        <strain evidence="2 3">A6</strain>
    </source>
</reference>
<sequence>MLKRICPLLMLLPMLASAAVPPEFKVTGLASWQLGRLMINGIPFTLDNRTRFDDGLTEDTLGGTWVELEGVVQGETNLVHEIDRADRQHDHDMDIVGTVQAGRLWGYGASDDSLKPFEGSWADLECRFDGKVLSACRRDD</sequence>
<keyword evidence="3" id="KW-1185">Reference proteome</keyword>
<dbReference type="Proteomes" id="UP000594034">
    <property type="component" value="Chromosome"/>
</dbReference>
<dbReference type="AlphaFoldDB" id="A0A5J6WSX3"/>
<gene>
    <name evidence="2" type="ORF">FE240_00755</name>
</gene>
<evidence type="ECO:0008006" key="4">
    <source>
        <dbReference type="Google" id="ProtNLM"/>
    </source>
</evidence>
<accession>A0A5J6WSX3</accession>
<keyword evidence="1" id="KW-0732">Signal</keyword>
<evidence type="ECO:0000256" key="1">
    <source>
        <dbReference type="SAM" id="SignalP"/>
    </source>
</evidence>
<feature type="signal peptide" evidence="1">
    <location>
        <begin position="1"/>
        <end position="18"/>
    </location>
</feature>
<name>A0A5J6WSX3_9GAMM</name>
<evidence type="ECO:0000313" key="2">
    <source>
        <dbReference type="EMBL" id="QFI53374.1"/>
    </source>
</evidence>